<dbReference type="EMBL" id="CDMC01000003">
    <property type="protein sequence ID" value="CEL02207.1"/>
    <property type="molecule type" value="Genomic_DNA"/>
</dbReference>
<evidence type="ECO:0000313" key="1">
    <source>
        <dbReference type="EMBL" id="CEL02207.1"/>
    </source>
</evidence>
<gene>
    <name evidence="1" type="ORF">ASPCAL03379</name>
</gene>
<keyword evidence="2" id="KW-1185">Reference proteome</keyword>
<organism evidence="1 2">
    <name type="scientific">Aspergillus calidoustus</name>
    <dbReference type="NCBI Taxonomy" id="454130"/>
    <lineage>
        <taxon>Eukaryota</taxon>
        <taxon>Fungi</taxon>
        <taxon>Dikarya</taxon>
        <taxon>Ascomycota</taxon>
        <taxon>Pezizomycotina</taxon>
        <taxon>Eurotiomycetes</taxon>
        <taxon>Eurotiomycetidae</taxon>
        <taxon>Eurotiales</taxon>
        <taxon>Aspergillaceae</taxon>
        <taxon>Aspergillus</taxon>
        <taxon>Aspergillus subgen. Nidulantes</taxon>
    </lineage>
</organism>
<protein>
    <submittedName>
        <fullName evidence="1">Uncharacterized protein</fullName>
    </submittedName>
</protein>
<dbReference type="OrthoDB" id="5428890at2759"/>
<proteinExistence type="predicted"/>
<dbReference type="Proteomes" id="UP000054771">
    <property type="component" value="Unassembled WGS sequence"/>
</dbReference>
<name>A0A0U5FYJ5_ASPCI</name>
<dbReference type="AlphaFoldDB" id="A0A0U5FYJ5"/>
<sequence length="126" mass="14191">MTGLRLPRWIPFFGQREELSPGIFSAAALNELGNEFQNWGTYSVDDDFPIFGSRLKDLEDYMDHQRPGSFRQAWFDTRDMSEWINRWGMVFFGVLATTAAINQGVTGGMSTKAAVETLAVTRNSTA</sequence>
<evidence type="ECO:0000313" key="2">
    <source>
        <dbReference type="Proteomes" id="UP000054771"/>
    </source>
</evidence>
<reference evidence="2" key="1">
    <citation type="journal article" date="2016" name="Genome Announc.">
        <title>Draft genome sequences of fungus Aspergillus calidoustus.</title>
        <authorList>
            <person name="Horn F."/>
            <person name="Linde J."/>
            <person name="Mattern D.J."/>
            <person name="Walther G."/>
            <person name="Guthke R."/>
            <person name="Scherlach K."/>
            <person name="Martin K."/>
            <person name="Brakhage A.A."/>
            <person name="Petzke L."/>
            <person name="Valiante V."/>
        </authorList>
    </citation>
    <scope>NUCLEOTIDE SEQUENCE [LARGE SCALE GENOMIC DNA]</scope>
    <source>
        <strain evidence="2">SF006504</strain>
    </source>
</reference>
<accession>A0A0U5FYJ5</accession>